<evidence type="ECO:0000256" key="14">
    <source>
        <dbReference type="RuleBase" id="RU003991"/>
    </source>
</evidence>
<feature type="domain" description="Peptidase S24/S26A/S26B/S26C" evidence="15">
    <location>
        <begin position="82"/>
        <end position="197"/>
    </location>
</feature>
<evidence type="ECO:0000256" key="4">
    <source>
        <dbReference type="ARBA" id="ARBA00022705"/>
    </source>
</evidence>
<comment type="subunit">
    <text evidence="2 13">Homodimer.</text>
</comment>
<dbReference type="EC" id="3.4.21.88" evidence="13"/>
<evidence type="ECO:0000256" key="5">
    <source>
        <dbReference type="ARBA" id="ARBA00022763"/>
    </source>
</evidence>
<dbReference type="NCBIfam" id="TIGR00498">
    <property type="entry name" value="lexA"/>
    <property type="match status" value="1"/>
</dbReference>
<comment type="similarity">
    <text evidence="1 13 14">Belongs to the peptidase S24 family.</text>
</comment>
<keyword evidence="3 13" id="KW-0678">Repressor</keyword>
<feature type="domain" description="LexA repressor DNA-binding" evidence="16">
    <location>
        <begin position="1"/>
        <end position="65"/>
    </location>
</feature>
<dbReference type="GO" id="GO:0006281">
    <property type="term" value="P:DNA repair"/>
    <property type="evidence" value="ECO:0007669"/>
    <property type="project" value="UniProtKB-UniRule"/>
</dbReference>
<dbReference type="Proteomes" id="UP000295443">
    <property type="component" value="Unassembled WGS sequence"/>
</dbReference>
<evidence type="ECO:0000259" key="15">
    <source>
        <dbReference type="Pfam" id="PF00717"/>
    </source>
</evidence>
<dbReference type="OrthoDB" id="9802364at2"/>
<accession>A0A4R1BM77</accession>
<keyword evidence="18" id="KW-1185">Reference proteome</keyword>
<evidence type="ECO:0000256" key="11">
    <source>
        <dbReference type="ARBA" id="ARBA00023204"/>
    </source>
</evidence>
<dbReference type="GO" id="GO:0003677">
    <property type="term" value="F:DNA binding"/>
    <property type="evidence" value="ECO:0007669"/>
    <property type="project" value="UniProtKB-UniRule"/>
</dbReference>
<feature type="active site" description="For autocatalytic cleavage activity" evidence="13">
    <location>
        <position position="161"/>
    </location>
</feature>
<evidence type="ECO:0000256" key="6">
    <source>
        <dbReference type="ARBA" id="ARBA00022801"/>
    </source>
</evidence>
<evidence type="ECO:0000313" key="17">
    <source>
        <dbReference type="EMBL" id="TCJ18533.1"/>
    </source>
</evidence>
<evidence type="ECO:0000256" key="9">
    <source>
        <dbReference type="ARBA" id="ARBA00023125"/>
    </source>
</evidence>
<keyword evidence="12 13" id="KW-0742">SOS response</keyword>
<dbReference type="SUPFAM" id="SSF46785">
    <property type="entry name" value="Winged helix' DNA-binding domain"/>
    <property type="match status" value="1"/>
</dbReference>
<evidence type="ECO:0000256" key="7">
    <source>
        <dbReference type="ARBA" id="ARBA00022813"/>
    </source>
</evidence>
<proteinExistence type="inferred from homology"/>
<dbReference type="FunFam" id="2.10.109.10:FF:000001">
    <property type="entry name" value="LexA repressor"/>
    <property type="match status" value="1"/>
</dbReference>
<dbReference type="InterPro" id="IPR006200">
    <property type="entry name" value="LexA"/>
</dbReference>
<keyword evidence="9 13" id="KW-0238">DNA-binding</keyword>
<evidence type="ECO:0000256" key="8">
    <source>
        <dbReference type="ARBA" id="ARBA00023015"/>
    </source>
</evidence>
<dbReference type="GO" id="GO:0009432">
    <property type="term" value="P:SOS response"/>
    <property type="evidence" value="ECO:0007669"/>
    <property type="project" value="UniProtKB-UniRule"/>
</dbReference>
<dbReference type="Pfam" id="PF01726">
    <property type="entry name" value="LexA_DNA_bind"/>
    <property type="match status" value="1"/>
</dbReference>
<dbReference type="Pfam" id="PF00717">
    <property type="entry name" value="Peptidase_S24"/>
    <property type="match status" value="1"/>
</dbReference>
<gene>
    <name evidence="13 17" type="primary">lexA</name>
    <name evidence="17" type="ORF">EZJ19_02130</name>
</gene>
<dbReference type="CDD" id="cd06529">
    <property type="entry name" value="S24_LexA-like"/>
    <property type="match status" value="1"/>
</dbReference>
<dbReference type="PANTHER" id="PTHR33516">
    <property type="entry name" value="LEXA REPRESSOR"/>
    <property type="match status" value="1"/>
</dbReference>
<keyword evidence="4 13" id="KW-0235">DNA replication</keyword>
<dbReference type="InterPro" id="IPR039418">
    <property type="entry name" value="LexA-like"/>
</dbReference>
<comment type="function">
    <text evidence="13">Represses a number of genes involved in the response to DNA damage (SOS response), including recA and lexA. In the presence of single-stranded DNA, RecA interacts with LexA causing an autocatalytic cleavage which disrupts the DNA-binding part of LexA, leading to derepression of the SOS regulon and eventually DNA repair.</text>
</comment>
<dbReference type="RefSeq" id="WP_131444657.1">
    <property type="nucleotide sequence ID" value="NZ_SJZB01000010.1"/>
</dbReference>
<dbReference type="Gene3D" id="1.10.10.10">
    <property type="entry name" value="Winged helix-like DNA-binding domain superfamily/Winged helix DNA-binding domain"/>
    <property type="match status" value="1"/>
</dbReference>
<dbReference type="InterPro" id="IPR050077">
    <property type="entry name" value="LexA_repressor"/>
</dbReference>
<dbReference type="GO" id="GO:0006260">
    <property type="term" value="P:DNA replication"/>
    <property type="evidence" value="ECO:0007669"/>
    <property type="project" value="UniProtKB-UniRule"/>
</dbReference>
<evidence type="ECO:0000256" key="2">
    <source>
        <dbReference type="ARBA" id="ARBA00011738"/>
    </source>
</evidence>
<dbReference type="SUPFAM" id="SSF51306">
    <property type="entry name" value="LexA/Signal peptidase"/>
    <property type="match status" value="1"/>
</dbReference>
<keyword evidence="8 13" id="KW-0805">Transcription regulation</keyword>
<feature type="site" description="Cleavage; by autolysis" evidence="13">
    <location>
        <begin position="89"/>
        <end position="90"/>
    </location>
</feature>
<keyword evidence="7 13" id="KW-0068">Autocatalytic cleavage</keyword>
<dbReference type="Gene3D" id="2.10.109.10">
    <property type="entry name" value="Umud Fragment, subunit A"/>
    <property type="match status" value="1"/>
</dbReference>
<evidence type="ECO:0000313" key="18">
    <source>
        <dbReference type="Proteomes" id="UP000295443"/>
    </source>
</evidence>
<comment type="caution">
    <text evidence="17">The sequence shown here is derived from an EMBL/GenBank/DDBJ whole genome shotgun (WGS) entry which is preliminary data.</text>
</comment>
<sequence length="206" mass="22607">MQELTPRQAEIWQFIRDYQETEGYPPTRAEIAARFGFRSPNAVTEHLNALVRKGALALAPDTSRGIRLIGAEADAEEEAGLPVVGQVAAGSPLLAEQNVTQRCQFDPGLFSPRADYLLRVYGLSMKDAGILDGDWLAVHATREARSGQVVVARIGDQVTVKRLWKQGKRLELRPENPDFAAIVPDPERDELVIEGIAVGLIRPNGT</sequence>
<dbReference type="InterPro" id="IPR036390">
    <property type="entry name" value="WH_DNA-bd_sf"/>
</dbReference>
<dbReference type="FunFam" id="1.10.10.10:FF:000009">
    <property type="entry name" value="LexA repressor"/>
    <property type="match status" value="1"/>
</dbReference>
<keyword evidence="6 13" id="KW-0378">Hydrolase</keyword>
<dbReference type="GO" id="GO:0045892">
    <property type="term" value="P:negative regulation of DNA-templated transcription"/>
    <property type="evidence" value="ECO:0007669"/>
    <property type="project" value="UniProtKB-UniRule"/>
</dbReference>
<evidence type="ECO:0000256" key="12">
    <source>
        <dbReference type="ARBA" id="ARBA00023236"/>
    </source>
</evidence>
<evidence type="ECO:0000256" key="3">
    <source>
        <dbReference type="ARBA" id="ARBA00022491"/>
    </source>
</evidence>
<protein>
    <recommendedName>
        <fullName evidence="13">LexA repressor</fullName>
        <ecNumber evidence="13">3.4.21.88</ecNumber>
    </recommendedName>
</protein>
<dbReference type="InterPro" id="IPR006197">
    <property type="entry name" value="Peptidase_S24_LexA"/>
</dbReference>
<keyword evidence="10 13" id="KW-0804">Transcription</keyword>
<dbReference type="AlphaFoldDB" id="A0A4R1BM77"/>
<dbReference type="EMBL" id="SJZB01000010">
    <property type="protein sequence ID" value="TCJ18533.1"/>
    <property type="molecule type" value="Genomic_DNA"/>
</dbReference>
<comment type="catalytic activity">
    <reaction evidence="13">
        <text>Hydrolysis of Ala-|-Gly bond in repressor LexA.</text>
        <dbReference type="EC" id="3.4.21.88"/>
    </reaction>
</comment>
<name>A0A4R1BM77_9PROT</name>
<reference evidence="17 18" key="1">
    <citation type="submission" date="2019-03" db="EMBL/GenBank/DDBJ databases">
        <title>Genome sequence of Thiobacillaceae bacterium LSR1, a sulfur-oxidizing bacterium isolated from freshwater sediment.</title>
        <authorList>
            <person name="Li S."/>
        </authorList>
    </citation>
    <scope>NUCLEOTIDE SEQUENCE [LARGE SCALE GENOMIC DNA]</scope>
    <source>
        <strain evidence="17 18">LSR1</strain>
    </source>
</reference>
<dbReference type="GO" id="GO:0004252">
    <property type="term" value="F:serine-type endopeptidase activity"/>
    <property type="evidence" value="ECO:0007669"/>
    <property type="project" value="UniProtKB-UniRule"/>
</dbReference>
<evidence type="ECO:0000259" key="16">
    <source>
        <dbReference type="Pfam" id="PF01726"/>
    </source>
</evidence>
<keyword evidence="5 13" id="KW-0227">DNA damage</keyword>
<feature type="active site" description="For autocatalytic cleavage activity" evidence="13">
    <location>
        <position position="124"/>
    </location>
</feature>
<evidence type="ECO:0000256" key="1">
    <source>
        <dbReference type="ARBA" id="ARBA00007484"/>
    </source>
</evidence>
<feature type="DNA-binding region" description="H-T-H motif" evidence="13">
    <location>
        <begin position="28"/>
        <end position="48"/>
    </location>
</feature>
<dbReference type="InterPro" id="IPR036286">
    <property type="entry name" value="LexA/Signal_pep-like_sf"/>
</dbReference>
<dbReference type="InterPro" id="IPR015927">
    <property type="entry name" value="Peptidase_S24_S26A/B/C"/>
</dbReference>
<evidence type="ECO:0000256" key="10">
    <source>
        <dbReference type="ARBA" id="ARBA00023163"/>
    </source>
</evidence>
<dbReference type="PRINTS" id="PR00726">
    <property type="entry name" value="LEXASERPTASE"/>
</dbReference>
<keyword evidence="11 13" id="KW-0234">DNA repair</keyword>
<dbReference type="InterPro" id="IPR006199">
    <property type="entry name" value="LexA_DNA-bd_dom"/>
</dbReference>
<dbReference type="GO" id="GO:0006508">
    <property type="term" value="P:proteolysis"/>
    <property type="evidence" value="ECO:0007669"/>
    <property type="project" value="InterPro"/>
</dbReference>
<dbReference type="InterPro" id="IPR036388">
    <property type="entry name" value="WH-like_DNA-bd_sf"/>
</dbReference>
<organism evidence="17 18">
    <name type="scientific">Parasulfuritortus cantonensis</name>
    <dbReference type="NCBI Taxonomy" id="2528202"/>
    <lineage>
        <taxon>Bacteria</taxon>
        <taxon>Pseudomonadati</taxon>
        <taxon>Pseudomonadota</taxon>
        <taxon>Betaproteobacteria</taxon>
        <taxon>Nitrosomonadales</taxon>
        <taxon>Thiobacillaceae</taxon>
        <taxon>Parasulfuritortus</taxon>
    </lineage>
</organism>
<dbReference type="HAMAP" id="MF_00015">
    <property type="entry name" value="LexA"/>
    <property type="match status" value="1"/>
</dbReference>
<evidence type="ECO:0000256" key="13">
    <source>
        <dbReference type="HAMAP-Rule" id="MF_00015"/>
    </source>
</evidence>
<dbReference type="PANTHER" id="PTHR33516:SF2">
    <property type="entry name" value="LEXA REPRESSOR-RELATED"/>
    <property type="match status" value="1"/>
</dbReference>